<evidence type="ECO:0000313" key="3">
    <source>
        <dbReference type="RefSeq" id="XP_013392263.1"/>
    </source>
</evidence>
<dbReference type="PANTHER" id="PTHR12419">
    <property type="entry name" value="OTU DOMAIN CONTAINING PROTEIN"/>
    <property type="match status" value="1"/>
</dbReference>
<dbReference type="SUPFAM" id="SSF54001">
    <property type="entry name" value="Cysteine proteinases"/>
    <property type="match status" value="1"/>
</dbReference>
<dbReference type="GO" id="GO:0004843">
    <property type="term" value="F:cysteine-type deubiquitinase activity"/>
    <property type="evidence" value="ECO:0007669"/>
    <property type="project" value="TreeGrafter"/>
</dbReference>
<dbReference type="InParanoid" id="A0A1S3I1Z2"/>
<dbReference type="AlphaFoldDB" id="A0A1S3I1Z2"/>
<dbReference type="STRING" id="7574.A0A1S3I1Z2"/>
<reference evidence="3" key="1">
    <citation type="submission" date="2025-08" db="UniProtKB">
        <authorList>
            <consortium name="RefSeq"/>
        </authorList>
    </citation>
    <scope>IDENTIFICATION</scope>
    <source>
        <tissue evidence="3">Gonads</tissue>
    </source>
</reference>
<dbReference type="InterPro" id="IPR049769">
    <property type="entry name" value="OTU_OTU"/>
</dbReference>
<dbReference type="PANTHER" id="PTHR12419:SF115">
    <property type="entry name" value="PROTEIN OVARIAN TUMOR LOCUS-RELATED"/>
    <property type="match status" value="1"/>
</dbReference>
<dbReference type="PROSITE" id="PS50802">
    <property type="entry name" value="OTU"/>
    <property type="match status" value="1"/>
</dbReference>
<evidence type="ECO:0000313" key="2">
    <source>
        <dbReference type="Proteomes" id="UP000085678"/>
    </source>
</evidence>
<dbReference type="Pfam" id="PF02338">
    <property type="entry name" value="OTU"/>
    <property type="match status" value="1"/>
</dbReference>
<dbReference type="GO" id="GO:0061578">
    <property type="term" value="F:K63-linked deubiquitinase activity"/>
    <property type="evidence" value="ECO:0007669"/>
    <property type="project" value="TreeGrafter"/>
</dbReference>
<dbReference type="KEGG" id="lak:106160264"/>
<dbReference type="OrthoDB" id="20273at2759"/>
<organism evidence="2 3">
    <name type="scientific">Lingula anatina</name>
    <name type="common">Brachiopod</name>
    <name type="synonym">Lingula unguis</name>
    <dbReference type="NCBI Taxonomy" id="7574"/>
    <lineage>
        <taxon>Eukaryota</taxon>
        <taxon>Metazoa</taxon>
        <taxon>Spiralia</taxon>
        <taxon>Lophotrochozoa</taxon>
        <taxon>Brachiopoda</taxon>
        <taxon>Linguliformea</taxon>
        <taxon>Lingulata</taxon>
        <taxon>Lingulida</taxon>
        <taxon>Linguloidea</taxon>
        <taxon>Lingulidae</taxon>
        <taxon>Lingula</taxon>
    </lineage>
</organism>
<gene>
    <name evidence="3" type="primary">LOC106160264</name>
</gene>
<proteinExistence type="predicted"/>
<evidence type="ECO:0000259" key="1">
    <source>
        <dbReference type="PROSITE" id="PS50802"/>
    </source>
</evidence>
<keyword evidence="2" id="KW-1185">Reference proteome</keyword>
<dbReference type="RefSeq" id="XP_013392263.1">
    <property type="nucleotide sequence ID" value="XM_013536809.1"/>
</dbReference>
<dbReference type="Proteomes" id="UP000085678">
    <property type="component" value="Unplaced"/>
</dbReference>
<dbReference type="GO" id="GO:0016579">
    <property type="term" value="P:protein deubiquitination"/>
    <property type="evidence" value="ECO:0007669"/>
    <property type="project" value="TreeGrafter"/>
</dbReference>
<accession>A0A1S3I1Z2</accession>
<dbReference type="InterPro" id="IPR003323">
    <property type="entry name" value="OTU_dom"/>
</dbReference>
<dbReference type="Gene3D" id="3.90.70.80">
    <property type="match status" value="1"/>
</dbReference>
<dbReference type="CDD" id="cd22753">
    <property type="entry name" value="OTU_ALG13-like"/>
    <property type="match status" value="1"/>
</dbReference>
<dbReference type="InterPro" id="IPR038765">
    <property type="entry name" value="Papain-like_cys_pep_sf"/>
</dbReference>
<dbReference type="InterPro" id="IPR050704">
    <property type="entry name" value="Peptidase_C85-like"/>
</dbReference>
<sequence length="121" mass="14179">MFYIQQRKLIQRQKYISENAGIMKTTTRGEPLDRYLAELGLWRKSIAKDGFSLFRAVSEQLFLSQVYHVQVRDACVKYMSQYPAKFEHFIQGPYESHLRDLNQPKECAGHAEICALSLIYK</sequence>
<protein>
    <submittedName>
        <fullName evidence="3">OTU domain-containing protein 4-like</fullName>
    </submittedName>
</protein>
<dbReference type="GeneID" id="106160264"/>
<name>A0A1S3I1Z2_LINAN</name>
<feature type="domain" description="OTU" evidence="1">
    <location>
        <begin position="41"/>
        <end position="121"/>
    </location>
</feature>